<dbReference type="InterPro" id="IPR027473">
    <property type="entry name" value="L-asparaginase_C"/>
</dbReference>
<comment type="similarity">
    <text evidence="5">In the N-terminal section; belongs to the asparaginase 1 family.</text>
</comment>
<dbReference type="PROSITE" id="PS00144">
    <property type="entry name" value="ASN_GLN_ASE_1"/>
    <property type="match status" value="1"/>
</dbReference>
<dbReference type="InterPro" id="IPR002110">
    <property type="entry name" value="Ankyrin_rpt"/>
</dbReference>
<evidence type="ECO:0000259" key="10">
    <source>
        <dbReference type="Pfam" id="PF00710"/>
    </source>
</evidence>
<dbReference type="PRINTS" id="PR00139">
    <property type="entry name" value="ASNGLNASE"/>
</dbReference>
<dbReference type="Pfam" id="PF17763">
    <property type="entry name" value="Asparaginase_C"/>
    <property type="match status" value="1"/>
</dbReference>
<feature type="active site" evidence="8">
    <location>
        <position position="191"/>
    </location>
</feature>
<dbReference type="InterPro" id="IPR036152">
    <property type="entry name" value="Asp/glu_Ase-like_sf"/>
</dbReference>
<evidence type="ECO:0000256" key="1">
    <source>
        <dbReference type="ARBA" id="ARBA00012920"/>
    </source>
</evidence>
<evidence type="ECO:0000313" key="13">
    <source>
        <dbReference type="Proteomes" id="UP000799118"/>
    </source>
</evidence>
<dbReference type="GO" id="GO:0004067">
    <property type="term" value="F:asparaginase activity"/>
    <property type="evidence" value="ECO:0007669"/>
    <property type="project" value="UniProtKB-UniRule"/>
</dbReference>
<dbReference type="Pfam" id="PF00710">
    <property type="entry name" value="Asparaginase"/>
    <property type="match status" value="1"/>
</dbReference>
<evidence type="ECO:0000256" key="7">
    <source>
        <dbReference type="PROSITE-ProRule" id="PRU10099"/>
    </source>
</evidence>
<feature type="active site" evidence="7">
    <location>
        <position position="19"/>
    </location>
</feature>
<dbReference type="PROSITE" id="PS51732">
    <property type="entry name" value="ASN_GLN_ASE_3"/>
    <property type="match status" value="1"/>
</dbReference>
<dbReference type="SMART" id="SM00248">
    <property type="entry name" value="ANK"/>
    <property type="match status" value="3"/>
</dbReference>
<accession>A0A6A4H7D4</accession>
<keyword evidence="3" id="KW-0378">Hydrolase</keyword>
<dbReference type="CDD" id="cd08963">
    <property type="entry name" value="L-asparaginase_I"/>
    <property type="match status" value="1"/>
</dbReference>
<dbReference type="InterPro" id="IPR037152">
    <property type="entry name" value="L-asparaginase_N_sf"/>
</dbReference>
<organism evidence="12 13">
    <name type="scientific">Gymnopus androsaceus JB14</name>
    <dbReference type="NCBI Taxonomy" id="1447944"/>
    <lineage>
        <taxon>Eukaryota</taxon>
        <taxon>Fungi</taxon>
        <taxon>Dikarya</taxon>
        <taxon>Basidiomycota</taxon>
        <taxon>Agaricomycotina</taxon>
        <taxon>Agaricomycetes</taxon>
        <taxon>Agaricomycetidae</taxon>
        <taxon>Agaricales</taxon>
        <taxon>Marasmiineae</taxon>
        <taxon>Omphalotaceae</taxon>
        <taxon>Gymnopus</taxon>
    </lineage>
</organism>
<dbReference type="AlphaFoldDB" id="A0A6A4H7D4"/>
<dbReference type="GO" id="GO:0006528">
    <property type="term" value="P:asparagine metabolic process"/>
    <property type="evidence" value="ECO:0007669"/>
    <property type="project" value="UniProtKB-ARBA"/>
</dbReference>
<dbReference type="OrthoDB" id="542841at2759"/>
<evidence type="ECO:0000256" key="4">
    <source>
        <dbReference type="ARBA" id="ARBA00023043"/>
    </source>
</evidence>
<dbReference type="PIRSF" id="PIRSF500176">
    <property type="entry name" value="L_ASNase"/>
    <property type="match status" value="1"/>
</dbReference>
<evidence type="ECO:0000256" key="8">
    <source>
        <dbReference type="PROSITE-ProRule" id="PRU10100"/>
    </source>
</evidence>
<protein>
    <recommendedName>
        <fullName evidence="1">asparaginase</fullName>
        <ecNumber evidence="1">3.5.1.1</ecNumber>
    </recommendedName>
</protein>
<dbReference type="InterPro" id="IPR027475">
    <property type="entry name" value="Asparaginase/glutaminase_AS2"/>
</dbReference>
<dbReference type="InterPro" id="IPR020827">
    <property type="entry name" value="Asparaginase/glutaminase_AS1"/>
</dbReference>
<dbReference type="SMART" id="SM00870">
    <property type="entry name" value="Asparaginase"/>
    <property type="match status" value="1"/>
</dbReference>
<keyword evidence="2" id="KW-0677">Repeat</keyword>
<dbReference type="Pfam" id="PF12796">
    <property type="entry name" value="Ank_2"/>
    <property type="match status" value="1"/>
</dbReference>
<gene>
    <name evidence="12" type="ORF">BT96DRAFT_923704</name>
</gene>
<evidence type="ECO:0000256" key="3">
    <source>
        <dbReference type="ARBA" id="ARBA00022801"/>
    </source>
</evidence>
<dbReference type="InterPro" id="IPR027474">
    <property type="entry name" value="L-asparaginase_N"/>
</dbReference>
<dbReference type="Gene3D" id="3.40.50.1170">
    <property type="entry name" value="L-asparaginase, N-terminal domain"/>
    <property type="match status" value="1"/>
</dbReference>
<dbReference type="Gene3D" id="3.40.50.40">
    <property type="match status" value="1"/>
</dbReference>
<dbReference type="EMBL" id="ML769557">
    <property type="protein sequence ID" value="KAE9394102.1"/>
    <property type="molecule type" value="Genomic_DNA"/>
</dbReference>
<dbReference type="PANTHER" id="PTHR11707:SF28">
    <property type="entry name" value="60 KDA LYSOPHOSPHOLIPASE"/>
    <property type="match status" value="1"/>
</dbReference>
<dbReference type="Proteomes" id="UP000799118">
    <property type="component" value="Unassembled WGS sequence"/>
</dbReference>
<reference evidence="12" key="1">
    <citation type="journal article" date="2019" name="Environ. Microbiol.">
        <title>Fungal ecological strategies reflected in gene transcription - a case study of two litter decomposers.</title>
        <authorList>
            <person name="Barbi F."/>
            <person name="Kohler A."/>
            <person name="Barry K."/>
            <person name="Baskaran P."/>
            <person name="Daum C."/>
            <person name="Fauchery L."/>
            <person name="Ihrmark K."/>
            <person name="Kuo A."/>
            <person name="LaButti K."/>
            <person name="Lipzen A."/>
            <person name="Morin E."/>
            <person name="Grigoriev I.V."/>
            <person name="Henrissat B."/>
            <person name="Lindahl B."/>
            <person name="Martin F."/>
        </authorList>
    </citation>
    <scope>NUCLEOTIDE SEQUENCE</scope>
    <source>
        <strain evidence="12">JB14</strain>
    </source>
</reference>
<name>A0A6A4H7D4_9AGAR</name>
<evidence type="ECO:0000256" key="2">
    <source>
        <dbReference type="ARBA" id="ARBA00022737"/>
    </source>
</evidence>
<evidence type="ECO:0000256" key="5">
    <source>
        <dbReference type="ARBA" id="ARBA00061199"/>
    </source>
</evidence>
<keyword evidence="4 6" id="KW-0040">ANK repeat</keyword>
<dbReference type="SUPFAM" id="SSF53774">
    <property type="entry name" value="Glutaminase/Asparaginase"/>
    <property type="match status" value="1"/>
</dbReference>
<dbReference type="PANTHER" id="PTHR11707">
    <property type="entry name" value="L-ASPARAGINASE"/>
    <property type="match status" value="1"/>
</dbReference>
<proteinExistence type="inferred from homology"/>
<evidence type="ECO:0000259" key="11">
    <source>
        <dbReference type="Pfam" id="PF17763"/>
    </source>
</evidence>
<evidence type="ECO:0000256" key="9">
    <source>
        <dbReference type="SAM" id="MobiDB-lite"/>
    </source>
</evidence>
<dbReference type="PIRSF" id="PIRSF001220">
    <property type="entry name" value="L-ASNase_gatD"/>
    <property type="match status" value="1"/>
</dbReference>
<dbReference type="PROSITE" id="PS50088">
    <property type="entry name" value="ANK_REPEAT"/>
    <property type="match status" value="2"/>
</dbReference>
<feature type="repeat" description="ANK" evidence="6">
    <location>
        <begin position="596"/>
        <end position="628"/>
    </location>
</feature>
<dbReference type="Gene3D" id="1.25.40.20">
    <property type="entry name" value="Ankyrin repeat-containing domain"/>
    <property type="match status" value="1"/>
</dbReference>
<dbReference type="InterPro" id="IPR040919">
    <property type="entry name" value="Asparaginase_C"/>
</dbReference>
<evidence type="ECO:0000256" key="6">
    <source>
        <dbReference type="PROSITE-ProRule" id="PRU00023"/>
    </source>
</evidence>
<keyword evidence="13" id="KW-1185">Reference proteome</keyword>
<feature type="domain" description="Asparaginase/glutaminase C-terminal" evidence="11">
    <location>
        <begin position="312"/>
        <end position="427"/>
    </location>
</feature>
<evidence type="ECO:0000313" key="12">
    <source>
        <dbReference type="EMBL" id="KAE9394102.1"/>
    </source>
</evidence>
<dbReference type="InterPro" id="IPR006034">
    <property type="entry name" value="Asparaginase/glutaminase-like"/>
</dbReference>
<dbReference type="SUPFAM" id="SSF48403">
    <property type="entry name" value="Ankyrin repeat"/>
    <property type="match status" value="1"/>
</dbReference>
<dbReference type="EC" id="3.5.1.1" evidence="1"/>
<dbReference type="InterPro" id="IPR036770">
    <property type="entry name" value="Ankyrin_rpt-contain_sf"/>
</dbReference>
<sequence>MSGTHLDEARVLVIYTGGTIGMLVGHQGLTTEPLFLTETLRTLAAFHDPLQSSLFSNSSSVQGYRQWSSNSGRSSPQTGAHVAYPPQLPTLLVRSSRPIGRTGLNPGNKDQESSVTSTKAADNVYEAHLPSLVTPRSAVPGGTGSKRIRYAVLEWEPLLDSSNVEINDWIRIATEIELNYTFDAFVILHGTDTMSYSSSALSFLLEDLGKTVILTGAQIPLSQLRNDATDNLMGALTIAGHYIIPEVCLYFNHMLFRGNRVSKMSSYDLNAFDSPNFAPLVKVGIDIIINWNNVIRQTSLRRFRAHKEMSSHVATLRLFPGITAATVNAFFMPSTKGVILETFGAGNAPQRSDLMNVIREACNRGVVVVAISQCSKGSVSDAYETGRTLLQAGVIPGGDMTPECALAKLSYLLSKSEFSVAEVRKLMGVPLRGELTRSSLVPPPSQLTVEENLQSLNGVLSHFGRLSKSLGNSKPQIVISGLDGASHDAAASWSWTAAEAASVEASLYPLLLHLAVARNDTESIGFCLTKSAHSDPTVDSTFYNLDAAGLIEGGIVNCTDPGSGRTPLHTASLNGHVDSVNLLLNAGALVHQRDTLGHTALYYAARQGHIEVVNVLVKMGSTLSVVDNVFAALAVANASKSGDNMSLNVWLSAGYIAI</sequence>
<dbReference type="SFLD" id="SFLDS00057">
    <property type="entry name" value="Glutaminase/Asparaginase"/>
    <property type="match status" value="1"/>
</dbReference>
<feature type="domain" description="L-asparaginase N-terminal" evidence="10">
    <location>
        <begin position="10"/>
        <end position="293"/>
    </location>
</feature>
<feature type="repeat" description="ANK" evidence="6">
    <location>
        <begin position="563"/>
        <end position="595"/>
    </location>
</feature>
<feature type="region of interest" description="Disordered" evidence="9">
    <location>
        <begin position="98"/>
        <end position="119"/>
    </location>
</feature>
<dbReference type="InterPro" id="IPR041725">
    <property type="entry name" value="L-asparaginase_I"/>
</dbReference>
<dbReference type="PROSITE" id="PS50297">
    <property type="entry name" value="ANK_REP_REGION"/>
    <property type="match status" value="2"/>
</dbReference>
<dbReference type="FunFam" id="3.40.50.1170:FF:000003">
    <property type="entry name" value="60 kDa lysophospholipase"/>
    <property type="match status" value="1"/>
</dbReference>
<dbReference type="PROSITE" id="PS00917">
    <property type="entry name" value="ASN_GLN_ASE_2"/>
    <property type="match status" value="1"/>
</dbReference>
<dbReference type="FunFam" id="3.40.50.40:FF:000001">
    <property type="entry name" value="L-asparaginase 1"/>
    <property type="match status" value="1"/>
</dbReference>